<sequence>MREAQMNAVVRWNSGIDSAWSRLGDLAVPVLFANGAHDVMEHVHQTYAMARAVPDSKTVIYGDAGHAFLFQHPQDFGGEVLRFTE</sequence>
<evidence type="ECO:0000313" key="3">
    <source>
        <dbReference type="Proteomes" id="UP000653411"/>
    </source>
</evidence>
<dbReference type="InterPro" id="IPR029058">
    <property type="entry name" value="AB_hydrolase_fold"/>
</dbReference>
<dbReference type="SUPFAM" id="SSF53474">
    <property type="entry name" value="alpha/beta-Hydrolases"/>
    <property type="match status" value="1"/>
</dbReference>
<dbReference type="EMBL" id="BMML01000002">
    <property type="protein sequence ID" value="GGM91547.1"/>
    <property type="molecule type" value="Genomic_DNA"/>
</dbReference>
<reference evidence="2" key="2">
    <citation type="submission" date="2020-09" db="EMBL/GenBank/DDBJ databases">
        <authorList>
            <person name="Sun Q."/>
            <person name="Zhou Y."/>
        </authorList>
    </citation>
    <scope>NUCLEOTIDE SEQUENCE</scope>
    <source>
        <strain evidence="2">CGMCC 4.7110</strain>
    </source>
</reference>
<proteinExistence type="predicted"/>
<dbReference type="AlphaFoldDB" id="A0A917UGJ3"/>
<evidence type="ECO:0000259" key="1">
    <source>
        <dbReference type="Pfam" id="PF00561"/>
    </source>
</evidence>
<protein>
    <recommendedName>
        <fullName evidence="1">AB hydrolase-1 domain-containing protein</fullName>
    </recommendedName>
</protein>
<organism evidence="2 3">
    <name type="scientific">Streptomyces fuscichromogenes</name>
    <dbReference type="NCBI Taxonomy" id="1324013"/>
    <lineage>
        <taxon>Bacteria</taxon>
        <taxon>Bacillati</taxon>
        <taxon>Actinomycetota</taxon>
        <taxon>Actinomycetes</taxon>
        <taxon>Kitasatosporales</taxon>
        <taxon>Streptomycetaceae</taxon>
        <taxon>Streptomyces</taxon>
    </lineage>
</organism>
<dbReference type="GO" id="GO:0003824">
    <property type="term" value="F:catalytic activity"/>
    <property type="evidence" value="ECO:0007669"/>
    <property type="project" value="UniProtKB-ARBA"/>
</dbReference>
<evidence type="ECO:0000313" key="2">
    <source>
        <dbReference type="EMBL" id="GGM91547.1"/>
    </source>
</evidence>
<dbReference type="Gene3D" id="3.40.50.1820">
    <property type="entry name" value="alpha/beta hydrolase"/>
    <property type="match status" value="1"/>
</dbReference>
<dbReference type="InterPro" id="IPR000073">
    <property type="entry name" value="AB_hydrolase_1"/>
</dbReference>
<gene>
    <name evidence="2" type="ORF">GCM10011578_009400</name>
</gene>
<dbReference type="Proteomes" id="UP000653411">
    <property type="component" value="Unassembled WGS sequence"/>
</dbReference>
<accession>A0A917UGJ3</accession>
<dbReference type="RefSeq" id="WP_189261273.1">
    <property type="nucleotide sequence ID" value="NZ_BMML01000002.1"/>
</dbReference>
<name>A0A917UGJ3_9ACTN</name>
<keyword evidence="3" id="KW-1185">Reference proteome</keyword>
<reference evidence="2" key="1">
    <citation type="journal article" date="2014" name="Int. J. Syst. Evol. Microbiol.">
        <title>Complete genome sequence of Corynebacterium casei LMG S-19264T (=DSM 44701T), isolated from a smear-ripened cheese.</title>
        <authorList>
            <consortium name="US DOE Joint Genome Institute (JGI-PGF)"/>
            <person name="Walter F."/>
            <person name="Albersmeier A."/>
            <person name="Kalinowski J."/>
            <person name="Ruckert C."/>
        </authorList>
    </citation>
    <scope>NUCLEOTIDE SEQUENCE</scope>
    <source>
        <strain evidence="2">CGMCC 4.7110</strain>
    </source>
</reference>
<dbReference type="Pfam" id="PF00561">
    <property type="entry name" value="Abhydrolase_1"/>
    <property type="match status" value="1"/>
</dbReference>
<feature type="domain" description="AB hydrolase-1" evidence="1">
    <location>
        <begin position="21"/>
        <end position="73"/>
    </location>
</feature>
<comment type="caution">
    <text evidence="2">The sequence shown here is derived from an EMBL/GenBank/DDBJ whole genome shotgun (WGS) entry which is preliminary data.</text>
</comment>